<evidence type="ECO:0000259" key="1">
    <source>
        <dbReference type="SMART" id="SM00587"/>
    </source>
</evidence>
<protein>
    <submittedName>
        <fullName evidence="2">Ecdysteroid kinase</fullName>
    </submittedName>
</protein>
<dbReference type="Pfam" id="PF01636">
    <property type="entry name" value="APH"/>
    <property type="match status" value="1"/>
</dbReference>
<dbReference type="SMART" id="SM00587">
    <property type="entry name" value="CHK"/>
    <property type="match status" value="1"/>
</dbReference>
<proteinExistence type="predicted"/>
<dbReference type="InterPro" id="IPR002575">
    <property type="entry name" value="Aminoglycoside_PTrfase"/>
</dbReference>
<dbReference type="OrthoDB" id="9769860at2"/>
<dbReference type="PANTHER" id="PTHR11012">
    <property type="entry name" value="PROTEIN KINASE-LIKE DOMAIN-CONTAINING"/>
    <property type="match status" value="1"/>
</dbReference>
<keyword evidence="2" id="KW-0808">Transferase</keyword>
<sequence>MSLSPTIARLCGASDAEFVAQLQSLWSGYGAIERWALDGGTRSVIVKRIAPPDAVAHPRGWHSSLSHRRKLKSYQVESHWYQHQARNLADDTKVPRCLGIDHAEGQTLLLLEDLDALGFDLRVSEPSSAQMALCIQWLARFHARFLGQASEALWDKGTYWHLDTRPEEWAVMTDSRLQAAAASIDNALHGAQYRTLVHGDAKLANFCFGKQAVAAVDFQYVGGGVGVQDLAYFLGSVLDEAALLEQGSNWLTHYFQALGQALLEHGFSEAQCQSVEAEWRRLYPVAVADFARFLNGWAPDHWKVNRYTEGMTSKALSLL</sequence>
<accession>A0A1M5ZQ53</accession>
<dbReference type="Gene3D" id="3.90.1200.10">
    <property type="match status" value="1"/>
</dbReference>
<organism evidence="2 3">
    <name type="scientific">Ferrimonas marina</name>
    <dbReference type="NCBI Taxonomy" id="299255"/>
    <lineage>
        <taxon>Bacteria</taxon>
        <taxon>Pseudomonadati</taxon>
        <taxon>Pseudomonadota</taxon>
        <taxon>Gammaproteobacteria</taxon>
        <taxon>Alteromonadales</taxon>
        <taxon>Ferrimonadaceae</taxon>
        <taxon>Ferrimonas</taxon>
    </lineage>
</organism>
<dbReference type="SUPFAM" id="SSF56112">
    <property type="entry name" value="Protein kinase-like (PK-like)"/>
    <property type="match status" value="1"/>
</dbReference>
<name>A0A1M5ZQ53_9GAMM</name>
<dbReference type="InterPro" id="IPR015897">
    <property type="entry name" value="CHK_kinase-like"/>
</dbReference>
<dbReference type="GO" id="GO:0016301">
    <property type="term" value="F:kinase activity"/>
    <property type="evidence" value="ECO:0007669"/>
    <property type="project" value="UniProtKB-KW"/>
</dbReference>
<keyword evidence="2" id="KW-0418">Kinase</keyword>
<dbReference type="STRING" id="299255.SAMN02745129_0480"/>
<evidence type="ECO:0000313" key="2">
    <source>
        <dbReference type="EMBL" id="SHI26342.1"/>
    </source>
</evidence>
<feature type="domain" description="CHK kinase-like" evidence="1">
    <location>
        <begin position="109"/>
        <end position="264"/>
    </location>
</feature>
<evidence type="ECO:0000313" key="3">
    <source>
        <dbReference type="Proteomes" id="UP000184268"/>
    </source>
</evidence>
<reference evidence="2 3" key="1">
    <citation type="submission" date="2016-11" db="EMBL/GenBank/DDBJ databases">
        <authorList>
            <person name="Jaros S."/>
            <person name="Januszkiewicz K."/>
            <person name="Wedrychowicz H."/>
        </authorList>
    </citation>
    <scope>NUCLEOTIDE SEQUENCE [LARGE SCALE GENOMIC DNA]</scope>
    <source>
        <strain evidence="2 3">DSM 16917</strain>
    </source>
</reference>
<dbReference type="PANTHER" id="PTHR11012:SF30">
    <property type="entry name" value="PROTEIN KINASE-LIKE DOMAIN-CONTAINING"/>
    <property type="match status" value="1"/>
</dbReference>
<dbReference type="AlphaFoldDB" id="A0A1M5ZQ53"/>
<dbReference type="Proteomes" id="UP000184268">
    <property type="component" value="Unassembled WGS sequence"/>
</dbReference>
<keyword evidence="3" id="KW-1185">Reference proteome</keyword>
<dbReference type="InterPro" id="IPR011009">
    <property type="entry name" value="Kinase-like_dom_sf"/>
</dbReference>
<dbReference type="EMBL" id="FQXG01000014">
    <property type="protein sequence ID" value="SHI26342.1"/>
    <property type="molecule type" value="Genomic_DNA"/>
</dbReference>
<gene>
    <name evidence="2" type="ORF">SAMN02745129_0480</name>
</gene>
<dbReference type="RefSeq" id="WP_067665558.1">
    <property type="nucleotide sequence ID" value="NZ_FQXG01000014.1"/>
</dbReference>